<evidence type="ECO:0000313" key="4">
    <source>
        <dbReference type="EMBL" id="RSH86152.1"/>
    </source>
</evidence>
<feature type="region of interest" description="Disordered" evidence="2">
    <location>
        <begin position="588"/>
        <end position="644"/>
    </location>
</feature>
<accession>A0A427Y507</accession>
<gene>
    <name evidence="4" type="ORF">EHS24_004383</name>
</gene>
<name>A0A427Y507_9TREE</name>
<feature type="compositionally biased region" description="Polar residues" evidence="2">
    <location>
        <begin position="1"/>
        <end position="22"/>
    </location>
</feature>
<dbReference type="STRING" id="105984.A0A427Y507"/>
<reference evidence="4 5" key="1">
    <citation type="submission" date="2018-11" db="EMBL/GenBank/DDBJ databases">
        <title>Genome sequence of Apiotrichum porosum DSM 27194.</title>
        <authorList>
            <person name="Aliyu H."/>
            <person name="Gorte O."/>
            <person name="Ochsenreither K."/>
        </authorList>
    </citation>
    <scope>NUCLEOTIDE SEQUENCE [LARGE SCALE GENOMIC DNA]</scope>
    <source>
        <strain evidence="4 5">DSM 27194</strain>
    </source>
</reference>
<dbReference type="InterPro" id="IPR012677">
    <property type="entry name" value="Nucleotide-bd_a/b_plait_sf"/>
</dbReference>
<protein>
    <recommendedName>
        <fullName evidence="3">RRM domain-containing protein</fullName>
    </recommendedName>
</protein>
<dbReference type="PANTHER" id="PTHR31987">
    <property type="entry name" value="GLUTAMINASE A-RELATED"/>
    <property type="match status" value="1"/>
</dbReference>
<dbReference type="EMBL" id="RSCE01000002">
    <property type="protein sequence ID" value="RSH86152.1"/>
    <property type="molecule type" value="Genomic_DNA"/>
</dbReference>
<dbReference type="SMART" id="SM00360">
    <property type="entry name" value="RRM"/>
    <property type="match status" value="1"/>
</dbReference>
<proteinExistence type="predicted"/>
<feature type="region of interest" description="Disordered" evidence="2">
    <location>
        <begin position="1"/>
        <end position="26"/>
    </location>
</feature>
<evidence type="ECO:0000256" key="2">
    <source>
        <dbReference type="SAM" id="MobiDB-lite"/>
    </source>
</evidence>
<dbReference type="Proteomes" id="UP000279236">
    <property type="component" value="Unassembled WGS sequence"/>
</dbReference>
<feature type="domain" description="RRM" evidence="3">
    <location>
        <begin position="508"/>
        <end position="586"/>
    </location>
</feature>
<organism evidence="4 5">
    <name type="scientific">Apiotrichum porosum</name>
    <dbReference type="NCBI Taxonomy" id="105984"/>
    <lineage>
        <taxon>Eukaryota</taxon>
        <taxon>Fungi</taxon>
        <taxon>Dikarya</taxon>
        <taxon>Basidiomycota</taxon>
        <taxon>Agaricomycotina</taxon>
        <taxon>Tremellomycetes</taxon>
        <taxon>Trichosporonales</taxon>
        <taxon>Trichosporonaceae</taxon>
        <taxon>Apiotrichum</taxon>
    </lineage>
</organism>
<evidence type="ECO:0000313" key="5">
    <source>
        <dbReference type="Proteomes" id="UP000279236"/>
    </source>
</evidence>
<dbReference type="GO" id="GO:0003723">
    <property type="term" value="F:RNA binding"/>
    <property type="evidence" value="ECO:0007669"/>
    <property type="project" value="UniProtKB-UniRule"/>
</dbReference>
<keyword evidence="5" id="KW-1185">Reference proteome</keyword>
<dbReference type="Pfam" id="PF00076">
    <property type="entry name" value="RRM_1"/>
    <property type="match status" value="1"/>
</dbReference>
<dbReference type="AlphaFoldDB" id="A0A427Y507"/>
<feature type="region of interest" description="Disordered" evidence="2">
    <location>
        <begin position="351"/>
        <end position="508"/>
    </location>
</feature>
<keyword evidence="1" id="KW-0694">RNA-binding</keyword>
<dbReference type="Gene3D" id="3.30.70.330">
    <property type="match status" value="1"/>
</dbReference>
<dbReference type="GeneID" id="39588926"/>
<dbReference type="SUPFAM" id="SSF54928">
    <property type="entry name" value="RNA-binding domain, RBD"/>
    <property type="match status" value="1"/>
</dbReference>
<dbReference type="InterPro" id="IPR000504">
    <property type="entry name" value="RRM_dom"/>
</dbReference>
<dbReference type="InterPro" id="IPR018829">
    <property type="entry name" value="DUF2433"/>
</dbReference>
<dbReference type="RefSeq" id="XP_028478937.1">
    <property type="nucleotide sequence ID" value="XM_028619965.1"/>
</dbReference>
<dbReference type="OrthoDB" id="3918848at2759"/>
<dbReference type="PANTHER" id="PTHR31987:SF11">
    <property type="entry name" value="DUF2433 DOMAIN-CONTAINING PROTEIN"/>
    <property type="match status" value="1"/>
</dbReference>
<feature type="compositionally biased region" description="Polar residues" evidence="2">
    <location>
        <begin position="462"/>
        <end position="477"/>
    </location>
</feature>
<dbReference type="Pfam" id="PF10360">
    <property type="entry name" value="DUF2433"/>
    <property type="match status" value="1"/>
</dbReference>
<dbReference type="PROSITE" id="PS50102">
    <property type="entry name" value="RRM"/>
    <property type="match status" value="1"/>
</dbReference>
<evidence type="ECO:0000256" key="1">
    <source>
        <dbReference type="PROSITE-ProRule" id="PRU00176"/>
    </source>
</evidence>
<evidence type="ECO:0000259" key="3">
    <source>
        <dbReference type="PROSITE" id="PS50102"/>
    </source>
</evidence>
<dbReference type="InterPro" id="IPR035979">
    <property type="entry name" value="RBD_domain_sf"/>
</dbReference>
<dbReference type="InterPro" id="IPR052743">
    <property type="entry name" value="Glutaminase_GtaA"/>
</dbReference>
<feature type="compositionally biased region" description="Basic and acidic residues" evidence="2">
    <location>
        <begin position="481"/>
        <end position="491"/>
    </location>
</feature>
<sequence length="644" mass="69078">MAPAVSNSNGVMSPPQSVRSAPQQPPRVILGGNSARILCVADIRGDYHELNRLIQEHEATAVIHTGDFGFLNAESLERMGDNNLSVHFPLSQFPLLLSGSITFPVPVFTVWGLIEDVRIVEKFRTGEYEVNNLTVIDEASSALIETAGLKLRLFGLGGAVAMHKMFDNGEGLATIAGGQGTMWTTALQMGELVETAQRVYDPTETRVLITSAPISRFGLLSLLALAVKADLTISCGLHFRYPASLNDFAVHGDFESYRTKLVAARDSFIGVYDVVKDRVESSLNEHQHVLLKKVLAMVQKSPTADDNTWTNTWHWVLADAMYGHLLLAITDGRVSAEMRSNGLNFAHRANQTQQPPSAAFQGGPAPLARPTAADISKAGAGVPPKPVAATASVNTAPKPVPAKPIGAPVKPIPQAGKLVPQQQQQQLPLRGARGASSNFAGPPTAIPAVSKFDGKKDRITSPGPTKSKQGTPVTTSAALPKESKRGDKTNGDGDESEGPKPAPTPKRFSLYVKGLPIPTTEPEVRAVFGSEADKITGVKLVYDQKQTQKNFCYVDFANETDMHDVLKLHTSGTIRDATIVIELSNPPIRNVSTTGERGGRGSRAGRRLARGGSTSSKEAFRSEPQSESKSETPKPDAQTKKTEK</sequence>
<comment type="caution">
    <text evidence="4">The sequence shown here is derived from an EMBL/GenBank/DDBJ whole genome shotgun (WGS) entry which is preliminary data.</text>
</comment>
<dbReference type="CDD" id="cd00590">
    <property type="entry name" value="RRM_SF"/>
    <property type="match status" value="1"/>
</dbReference>
<feature type="compositionally biased region" description="Basic and acidic residues" evidence="2">
    <location>
        <begin position="618"/>
        <end position="644"/>
    </location>
</feature>